<dbReference type="Pfam" id="PF05705">
    <property type="entry name" value="DUF829"/>
    <property type="match status" value="1"/>
</dbReference>
<evidence type="ECO:0000313" key="9">
    <source>
        <dbReference type="Proteomes" id="UP001153069"/>
    </source>
</evidence>
<feature type="transmembrane region" description="Helical" evidence="7">
    <location>
        <begin position="168"/>
        <end position="188"/>
    </location>
</feature>
<keyword evidence="3 7" id="KW-1133">Transmembrane helix</keyword>
<dbReference type="Gene3D" id="3.40.50.1820">
    <property type="entry name" value="alpha/beta hydrolase"/>
    <property type="match status" value="1"/>
</dbReference>
<dbReference type="GO" id="GO:0005640">
    <property type="term" value="C:nuclear outer membrane"/>
    <property type="evidence" value="ECO:0007669"/>
    <property type="project" value="UniProtKB-SubCell"/>
</dbReference>
<dbReference type="AlphaFoldDB" id="A0A9N8ELC2"/>
<dbReference type="PANTHER" id="PTHR12265">
    <property type="entry name" value="TRANSMEMBRANE PROTEIN 53"/>
    <property type="match status" value="1"/>
</dbReference>
<name>A0A9N8ELC2_9STRA</name>
<evidence type="ECO:0000256" key="7">
    <source>
        <dbReference type="SAM" id="Phobius"/>
    </source>
</evidence>
<protein>
    <submittedName>
        <fullName evidence="8">Transmembrane protein 53</fullName>
    </submittedName>
</protein>
<organism evidence="8 9">
    <name type="scientific">Seminavis robusta</name>
    <dbReference type="NCBI Taxonomy" id="568900"/>
    <lineage>
        <taxon>Eukaryota</taxon>
        <taxon>Sar</taxon>
        <taxon>Stramenopiles</taxon>
        <taxon>Ochrophyta</taxon>
        <taxon>Bacillariophyta</taxon>
        <taxon>Bacillariophyceae</taxon>
        <taxon>Bacillariophycidae</taxon>
        <taxon>Naviculales</taxon>
        <taxon>Naviculaceae</taxon>
        <taxon>Seminavis</taxon>
    </lineage>
</organism>
<sequence length="278" mass="31939">MLFRDPSKPELVVEIPPNGKQPKAVVILLGWFGAKFRHVKKYAELYEKRGCTTICAILDNRSIMLADTIKMDEFATAVAKEAAKHLRQAGNDEVPLVCHAFSNGGCLPLTRMQLMMMEKIPRDEEDVDDWILLQDRYRLGGVVLDSSPAFPDLRTFKRAIQGALRSRVLAYIIFLLMAMYWHVCSLFLEVQGKQTFLGIFWSHWENSSQLTRVQAFIYSTADTITRYQKLDELVKTRMAHAGANVLVKRFDDSDHVQHMMAHKEEYCNLIDKILERGK</sequence>
<keyword evidence="4 7" id="KW-0472">Membrane</keyword>
<dbReference type="InterPro" id="IPR029058">
    <property type="entry name" value="AB_hydrolase_fold"/>
</dbReference>
<evidence type="ECO:0000256" key="4">
    <source>
        <dbReference type="ARBA" id="ARBA00023136"/>
    </source>
</evidence>
<evidence type="ECO:0000256" key="5">
    <source>
        <dbReference type="ARBA" id="ARBA00023242"/>
    </source>
</evidence>
<evidence type="ECO:0000256" key="2">
    <source>
        <dbReference type="ARBA" id="ARBA00022692"/>
    </source>
</evidence>
<dbReference type="SUPFAM" id="SSF53474">
    <property type="entry name" value="alpha/beta-Hydrolases"/>
    <property type="match status" value="1"/>
</dbReference>
<comment type="subcellular location">
    <subcellularLocation>
        <location evidence="6">Nucleus outer membrane</location>
        <topology evidence="6">Single-pass membrane protein</topology>
    </subcellularLocation>
</comment>
<gene>
    <name evidence="8" type="ORF">SEMRO_1121_G243400.1</name>
</gene>
<comment type="caution">
    <text evidence="8">The sequence shown here is derived from an EMBL/GenBank/DDBJ whole genome shotgun (WGS) entry which is preliminary data.</text>
</comment>
<keyword evidence="2 7" id="KW-0812">Transmembrane</keyword>
<evidence type="ECO:0000256" key="6">
    <source>
        <dbReference type="ARBA" id="ARBA00034303"/>
    </source>
</evidence>
<proteinExistence type="inferred from homology"/>
<dbReference type="PANTHER" id="PTHR12265:SF30">
    <property type="entry name" value="TRANSMEMBRANE PROTEIN 53"/>
    <property type="match status" value="1"/>
</dbReference>
<accession>A0A9N8ELC2</accession>
<reference evidence="8" key="1">
    <citation type="submission" date="2020-06" db="EMBL/GenBank/DDBJ databases">
        <authorList>
            <consortium name="Plant Systems Biology data submission"/>
        </authorList>
    </citation>
    <scope>NUCLEOTIDE SEQUENCE</scope>
    <source>
        <strain evidence="8">D6</strain>
    </source>
</reference>
<evidence type="ECO:0000313" key="8">
    <source>
        <dbReference type="EMBL" id="CAB9520625.1"/>
    </source>
</evidence>
<dbReference type="InterPro" id="IPR008547">
    <property type="entry name" value="DUF829_TMEM53"/>
</dbReference>
<comment type="similarity">
    <text evidence="1">Belongs to the TMEM53 family.</text>
</comment>
<dbReference type="Proteomes" id="UP001153069">
    <property type="component" value="Unassembled WGS sequence"/>
</dbReference>
<evidence type="ECO:0000256" key="1">
    <source>
        <dbReference type="ARBA" id="ARBA00007387"/>
    </source>
</evidence>
<dbReference type="OrthoDB" id="67864at2759"/>
<dbReference type="EMBL" id="CAICTM010001119">
    <property type="protein sequence ID" value="CAB9520625.1"/>
    <property type="molecule type" value="Genomic_DNA"/>
</dbReference>
<keyword evidence="5" id="KW-0539">Nucleus</keyword>
<evidence type="ECO:0000256" key="3">
    <source>
        <dbReference type="ARBA" id="ARBA00022989"/>
    </source>
</evidence>
<keyword evidence="9" id="KW-1185">Reference proteome</keyword>